<reference evidence="1" key="1">
    <citation type="submission" date="2017-02" db="UniProtKB">
        <authorList>
            <consortium name="WormBaseParasite"/>
        </authorList>
    </citation>
    <scope>IDENTIFICATION</scope>
</reference>
<accession>A0A0R3QC66</accession>
<organism evidence="1">
    <name type="scientific">Brugia timori</name>
    <dbReference type="NCBI Taxonomy" id="42155"/>
    <lineage>
        <taxon>Eukaryota</taxon>
        <taxon>Metazoa</taxon>
        <taxon>Ecdysozoa</taxon>
        <taxon>Nematoda</taxon>
        <taxon>Chromadorea</taxon>
        <taxon>Rhabditida</taxon>
        <taxon>Spirurina</taxon>
        <taxon>Spiruromorpha</taxon>
        <taxon>Filarioidea</taxon>
        <taxon>Onchocercidae</taxon>
        <taxon>Brugia</taxon>
    </lineage>
</organism>
<protein>
    <submittedName>
        <fullName evidence="1">Secreted protein</fullName>
    </submittedName>
</protein>
<proteinExistence type="predicted"/>
<name>A0A0R3QC66_9BILA</name>
<sequence length="111" mass="12799">MRLLTVTTICVCICMYVWVSVYVVCVYVCVSVCMCMCDSYDNDNDDDICQMSIIDISLFRSICFTSGKGLESGKSLKHSLQHILPFSIIMPFHFRPFSLHFYSLKHFETVK</sequence>
<dbReference type="AlphaFoldDB" id="A0A0R3QC66"/>
<dbReference type="WBParaSite" id="BTMF_0000394601-mRNA-1">
    <property type="protein sequence ID" value="BTMF_0000394601-mRNA-1"/>
    <property type="gene ID" value="BTMF_0000394601"/>
</dbReference>
<evidence type="ECO:0000313" key="1">
    <source>
        <dbReference type="WBParaSite" id="BTMF_0000394601-mRNA-1"/>
    </source>
</evidence>